<dbReference type="Proteomes" id="UP001307889">
    <property type="component" value="Chromosome 6"/>
</dbReference>
<protein>
    <submittedName>
        <fullName evidence="1">Uncharacterized protein</fullName>
    </submittedName>
</protein>
<dbReference type="EMBL" id="AP028914">
    <property type="protein sequence ID" value="BES95451.1"/>
    <property type="molecule type" value="Genomic_DNA"/>
</dbReference>
<evidence type="ECO:0000313" key="1">
    <source>
        <dbReference type="EMBL" id="BES95451.1"/>
    </source>
</evidence>
<organism evidence="1 2">
    <name type="scientific">Nesidiocoris tenuis</name>
    <dbReference type="NCBI Taxonomy" id="355587"/>
    <lineage>
        <taxon>Eukaryota</taxon>
        <taxon>Metazoa</taxon>
        <taxon>Ecdysozoa</taxon>
        <taxon>Arthropoda</taxon>
        <taxon>Hexapoda</taxon>
        <taxon>Insecta</taxon>
        <taxon>Pterygota</taxon>
        <taxon>Neoptera</taxon>
        <taxon>Paraneoptera</taxon>
        <taxon>Hemiptera</taxon>
        <taxon>Heteroptera</taxon>
        <taxon>Panheteroptera</taxon>
        <taxon>Cimicomorpha</taxon>
        <taxon>Miridae</taxon>
        <taxon>Dicyphina</taxon>
        <taxon>Nesidiocoris</taxon>
    </lineage>
</organism>
<proteinExistence type="predicted"/>
<accession>A0ABN7ATB8</accession>
<reference evidence="1 2" key="1">
    <citation type="submission" date="2023-09" db="EMBL/GenBank/DDBJ databases">
        <title>Nesidiocoris tenuis whole genome shotgun sequence.</title>
        <authorList>
            <person name="Shibata T."/>
            <person name="Shimoda M."/>
            <person name="Kobayashi T."/>
            <person name="Uehara T."/>
        </authorList>
    </citation>
    <scope>NUCLEOTIDE SEQUENCE [LARGE SCALE GENOMIC DNA]</scope>
    <source>
        <strain evidence="1 2">Japan</strain>
    </source>
</reference>
<name>A0ABN7ATB8_9HEMI</name>
<sequence>MLCPCRRQCEPTRSPKGELGVRRKTERGGGTVITASRNWRDTIGRRGPMGDGGQREMGVAKQLELRLRPTRTHDSRQRNVSHMQVHVTDAFSHVRCCASDRRLNIIENFSTERKSVALNRIS</sequence>
<keyword evidence="2" id="KW-1185">Reference proteome</keyword>
<evidence type="ECO:0000313" key="2">
    <source>
        <dbReference type="Proteomes" id="UP001307889"/>
    </source>
</evidence>
<gene>
    <name evidence="1" type="ORF">NTJ_08260</name>
</gene>